<reference evidence="8" key="1">
    <citation type="journal article" date="2019" name="Int. J. Syst. Evol. Microbiol.">
        <title>The Global Catalogue of Microorganisms (GCM) 10K type strain sequencing project: providing services to taxonomists for standard genome sequencing and annotation.</title>
        <authorList>
            <consortium name="The Broad Institute Genomics Platform"/>
            <consortium name="The Broad Institute Genome Sequencing Center for Infectious Disease"/>
            <person name="Wu L."/>
            <person name="Ma J."/>
        </authorList>
    </citation>
    <scope>NUCLEOTIDE SEQUENCE [LARGE SCALE GENOMIC DNA]</scope>
    <source>
        <strain evidence="8">CCUG 57508</strain>
    </source>
</reference>
<evidence type="ECO:0000256" key="1">
    <source>
        <dbReference type="ARBA" id="ARBA00022741"/>
    </source>
</evidence>
<dbReference type="HAMAP" id="MF_01928">
    <property type="entry name" value="PurK"/>
    <property type="match status" value="1"/>
</dbReference>
<dbReference type="NCBIfam" id="NF004680">
    <property type="entry name" value="PRK06019.1-6"/>
    <property type="match status" value="1"/>
</dbReference>
<dbReference type="EC" id="6.3.4.18" evidence="4 5"/>
<evidence type="ECO:0000256" key="2">
    <source>
        <dbReference type="ARBA" id="ARBA00022755"/>
    </source>
</evidence>
<name>A0ABW3MZC6_9MICO</name>
<keyword evidence="2 4" id="KW-0658">Purine biosynthesis</keyword>
<dbReference type="Pfam" id="PF22660">
    <property type="entry name" value="RS_preATP-grasp-like"/>
    <property type="match status" value="1"/>
</dbReference>
<feature type="binding site" evidence="4">
    <location>
        <position position="111"/>
    </location>
    <ligand>
        <name>ATP</name>
        <dbReference type="ChEBI" id="CHEBI:30616"/>
    </ligand>
</feature>
<proteinExistence type="inferred from homology"/>
<dbReference type="SUPFAM" id="SSF56059">
    <property type="entry name" value="Glutathione synthetase ATP-binding domain-like"/>
    <property type="match status" value="1"/>
</dbReference>
<dbReference type="NCBIfam" id="TIGR01161">
    <property type="entry name" value="purK"/>
    <property type="match status" value="1"/>
</dbReference>
<dbReference type="RefSeq" id="WP_386053213.1">
    <property type="nucleotide sequence ID" value="NZ_JBHTKH010000008.1"/>
</dbReference>
<dbReference type="Gene3D" id="3.30.1490.20">
    <property type="entry name" value="ATP-grasp fold, A domain"/>
    <property type="match status" value="1"/>
</dbReference>
<dbReference type="GO" id="GO:0034028">
    <property type="term" value="F:5-(carboxyamino)imidazole ribonucleotide synthase activity"/>
    <property type="evidence" value="ECO:0007669"/>
    <property type="project" value="UniProtKB-EC"/>
</dbReference>
<keyword evidence="3 4" id="KW-0067">ATP-binding</keyword>
<keyword evidence="8" id="KW-1185">Reference proteome</keyword>
<comment type="caution">
    <text evidence="4">Lacks conserved residue(s) required for the propagation of feature annotation.</text>
</comment>
<dbReference type="InterPro" id="IPR005875">
    <property type="entry name" value="PurK"/>
</dbReference>
<evidence type="ECO:0000313" key="7">
    <source>
        <dbReference type="EMBL" id="MFD1055267.1"/>
    </source>
</evidence>
<dbReference type="Pfam" id="PF02222">
    <property type="entry name" value="ATP-grasp"/>
    <property type="match status" value="1"/>
</dbReference>
<dbReference type="PANTHER" id="PTHR11609">
    <property type="entry name" value="PURINE BIOSYNTHESIS PROTEIN 6/7, PUR6/7"/>
    <property type="match status" value="1"/>
</dbReference>
<accession>A0ABW3MZC6</accession>
<dbReference type="NCBIfam" id="NF004679">
    <property type="entry name" value="PRK06019.1-5"/>
    <property type="match status" value="1"/>
</dbReference>
<comment type="function">
    <text evidence="5">Catalyzes the ATP-dependent conversion of 5-aminoimidazole ribonucleotide (AIR) and HCO(3)- to N5-carboxyaminoimidazole ribonucleotide (N5-CAIR).</text>
</comment>
<evidence type="ECO:0000256" key="4">
    <source>
        <dbReference type="HAMAP-Rule" id="MF_01928"/>
    </source>
</evidence>
<dbReference type="PROSITE" id="PS50975">
    <property type="entry name" value="ATP_GRASP"/>
    <property type="match status" value="1"/>
</dbReference>
<dbReference type="Proteomes" id="UP001597046">
    <property type="component" value="Unassembled WGS sequence"/>
</dbReference>
<organism evidence="7 8">
    <name type="scientific">Terrabacter terrigena</name>
    <dbReference type="NCBI Taxonomy" id="574718"/>
    <lineage>
        <taxon>Bacteria</taxon>
        <taxon>Bacillati</taxon>
        <taxon>Actinomycetota</taxon>
        <taxon>Actinomycetes</taxon>
        <taxon>Micrococcales</taxon>
        <taxon>Intrasporangiaceae</taxon>
        <taxon>Terrabacter</taxon>
    </lineage>
</organism>
<protein>
    <recommendedName>
        <fullName evidence="4 5">N5-carboxyaminoimidazole ribonucleotide synthase</fullName>
        <shortName evidence="4 5">N5-CAIR synthase</shortName>
        <ecNumber evidence="4 5">6.3.4.18</ecNumber>
    </recommendedName>
    <alternativeName>
        <fullName evidence="4 5">5-(carboxyamino)imidazole ribonucleotide synthetase</fullName>
    </alternativeName>
</protein>
<gene>
    <name evidence="4 5" type="primary">purK</name>
    <name evidence="7" type="ORF">ACFQ2V_13195</name>
</gene>
<dbReference type="Gene3D" id="3.30.470.20">
    <property type="entry name" value="ATP-grasp fold, B domain"/>
    <property type="match status" value="1"/>
</dbReference>
<dbReference type="SUPFAM" id="SSF51246">
    <property type="entry name" value="Rudiment single hybrid motif"/>
    <property type="match status" value="1"/>
</dbReference>
<dbReference type="Pfam" id="PF17769">
    <property type="entry name" value="PurK_C"/>
    <property type="match status" value="1"/>
</dbReference>
<feature type="domain" description="ATP-grasp" evidence="6">
    <location>
        <begin position="115"/>
        <end position="312"/>
    </location>
</feature>
<evidence type="ECO:0000259" key="6">
    <source>
        <dbReference type="PROSITE" id="PS50975"/>
    </source>
</evidence>
<keyword evidence="4 5" id="KW-0436">Ligase</keyword>
<feature type="binding site" evidence="4">
    <location>
        <begin position="282"/>
        <end position="283"/>
    </location>
    <ligand>
        <name>ATP</name>
        <dbReference type="ChEBI" id="CHEBI:30616"/>
    </ligand>
</feature>
<evidence type="ECO:0000313" key="8">
    <source>
        <dbReference type="Proteomes" id="UP001597046"/>
    </source>
</evidence>
<evidence type="ECO:0000256" key="3">
    <source>
        <dbReference type="ARBA" id="ARBA00022840"/>
    </source>
</evidence>
<feature type="binding site" evidence="4">
    <location>
        <position position="151"/>
    </location>
    <ligand>
        <name>ATP</name>
        <dbReference type="ChEBI" id="CHEBI:30616"/>
    </ligand>
</feature>
<dbReference type="InterPro" id="IPR054350">
    <property type="entry name" value="PurT/PurK_preATP-grasp"/>
</dbReference>
<comment type="catalytic activity">
    <reaction evidence="4 5">
        <text>5-amino-1-(5-phospho-beta-D-ribosyl)imidazole + hydrogencarbonate + ATP = 5-carboxyamino-1-(5-phospho-D-ribosyl)imidazole + ADP + phosphate + 2 H(+)</text>
        <dbReference type="Rhea" id="RHEA:19317"/>
        <dbReference type="ChEBI" id="CHEBI:15378"/>
        <dbReference type="ChEBI" id="CHEBI:17544"/>
        <dbReference type="ChEBI" id="CHEBI:30616"/>
        <dbReference type="ChEBI" id="CHEBI:43474"/>
        <dbReference type="ChEBI" id="CHEBI:58730"/>
        <dbReference type="ChEBI" id="CHEBI:137981"/>
        <dbReference type="ChEBI" id="CHEBI:456216"/>
        <dbReference type="EC" id="6.3.4.18"/>
    </reaction>
</comment>
<dbReference type="PANTHER" id="PTHR11609:SF5">
    <property type="entry name" value="PHOSPHORIBOSYLAMINOIMIDAZOLE CARBOXYLASE"/>
    <property type="match status" value="1"/>
</dbReference>
<comment type="pathway">
    <text evidence="4 5">Purine metabolism; IMP biosynthesis via de novo pathway; 5-amino-1-(5-phospho-D-ribosyl)imidazole-4-carboxylate from 5-amino-1-(5-phospho-D-ribosyl)imidazole (N5-CAIR route): step 1/2.</text>
</comment>
<comment type="function">
    <text evidence="4">Catalyzes the ATP-dependent conversion of 5-aminoimidazole ribonucleotide (AIR) and HCO(3)(-) to N5-carboxyaminoimidazole ribonucleotide (N5-CAIR).</text>
</comment>
<comment type="caution">
    <text evidence="7">The sequence shown here is derived from an EMBL/GenBank/DDBJ whole genome shotgun (WGS) entry which is preliminary data.</text>
</comment>
<keyword evidence="1 4" id="KW-0547">Nucleotide-binding</keyword>
<dbReference type="Gene3D" id="3.40.50.20">
    <property type="match status" value="1"/>
</dbReference>
<dbReference type="EMBL" id="JBHTKH010000008">
    <property type="protein sequence ID" value="MFD1055267.1"/>
    <property type="molecule type" value="Genomic_DNA"/>
</dbReference>
<dbReference type="InterPro" id="IPR003135">
    <property type="entry name" value="ATP-grasp_carboxylate-amine"/>
</dbReference>
<dbReference type="InterPro" id="IPR040686">
    <property type="entry name" value="PurK_C"/>
</dbReference>
<dbReference type="SUPFAM" id="SSF52440">
    <property type="entry name" value="PreATP-grasp domain"/>
    <property type="match status" value="1"/>
</dbReference>
<comment type="subunit">
    <text evidence="4 5">Homodimer.</text>
</comment>
<dbReference type="InterPro" id="IPR016185">
    <property type="entry name" value="PreATP-grasp_dom_sf"/>
</dbReference>
<feature type="binding site" evidence="4">
    <location>
        <begin position="191"/>
        <end position="194"/>
    </location>
    <ligand>
        <name>ATP</name>
        <dbReference type="ChEBI" id="CHEBI:30616"/>
    </ligand>
</feature>
<dbReference type="InterPro" id="IPR011054">
    <property type="entry name" value="Rudment_hybrid_motif"/>
</dbReference>
<comment type="similarity">
    <text evidence="4 5">Belongs to the PurK/PurT family.</text>
</comment>
<dbReference type="InterPro" id="IPR013815">
    <property type="entry name" value="ATP_grasp_subdomain_1"/>
</dbReference>
<feature type="binding site" evidence="4">
    <location>
        <position position="199"/>
    </location>
    <ligand>
        <name>ATP</name>
        <dbReference type="ChEBI" id="CHEBI:30616"/>
    </ligand>
</feature>
<dbReference type="InterPro" id="IPR011761">
    <property type="entry name" value="ATP-grasp"/>
</dbReference>
<evidence type="ECO:0000256" key="5">
    <source>
        <dbReference type="RuleBase" id="RU361200"/>
    </source>
</evidence>
<sequence length="401" mass="42431">MSKPKRAPGGFPVVGVVGGGQLARMMQGPAVELGIQLSVLAESDTAAAALVVPSSPVGEHTDLDTVRAFAEHCDVVTFDHEHVPPEVLEALEAEGIAIHPTRAALRFAQDKLAMRERLTDLGIACPRWARATTADEVTAFGDEVGWPIIAKTPRGGYDGKGVAVARSADDVAQWLARVGEPGPLADGLLLEEKVDFVRELAVLVARSPSGQAAAWPVVETVQTDGICTEVLAPAPTLDPDLASVATEAALRIAGELGVTGVLAVEMFEVRPGTGGRAAYVVNELAMRPHNSGHWTMDGAVTGQFEQHLRAVLDLPLGDPRARSPWTVMANVLGGDLPEHEELYSAYRHIMARDPGAKVHVYGKGVRPGRKIGHVNVSSGDLDDARDRAGHAADYLRGVITE</sequence>